<evidence type="ECO:0000313" key="2">
    <source>
        <dbReference type="Proteomes" id="UP000679335"/>
    </source>
</evidence>
<keyword evidence="2" id="KW-1185">Reference proteome</keyword>
<organism evidence="1 2">
    <name type="scientific">Cellulomonas dongxiuzhuiae</name>
    <dbReference type="NCBI Taxonomy" id="2819979"/>
    <lineage>
        <taxon>Bacteria</taxon>
        <taxon>Bacillati</taxon>
        <taxon>Actinomycetota</taxon>
        <taxon>Actinomycetes</taxon>
        <taxon>Micrococcales</taxon>
        <taxon>Cellulomonadaceae</taxon>
        <taxon>Cellulomonas</taxon>
    </lineage>
</organism>
<proteinExistence type="predicted"/>
<reference evidence="1 2" key="1">
    <citation type="submission" date="2021-05" db="EMBL/GenBank/DDBJ databases">
        <title>Novel species in genus Cellulomonas.</title>
        <authorList>
            <person name="Zhang G."/>
        </authorList>
    </citation>
    <scope>NUCLEOTIDE SEQUENCE [LARGE SCALE GENOMIC DNA]</scope>
    <source>
        <strain evidence="2">zg-ZUI157</strain>
    </source>
</reference>
<dbReference type="InterPro" id="IPR029044">
    <property type="entry name" value="Nucleotide-diphossugar_trans"/>
</dbReference>
<protein>
    <recommendedName>
        <fullName evidence="3">Glycosyltransferase</fullName>
    </recommendedName>
</protein>
<dbReference type="Proteomes" id="UP000679335">
    <property type="component" value="Chromosome"/>
</dbReference>
<accession>A0ABX8GLJ8</accession>
<sequence length="357" mass="38357">MTQKRPFVAAVVTYGARTEMALRLLERLCAEDVGGLILVLNGSALAADDARRVVDQRLAVHTEVVDLGANGGSARGFAGAIATARAKFAGVDLLLLDDDAVIENGMMGEYRRHAHDLGVMTGGLFAFAPFNPSNEPQAKVVSDGVPAPRAFAVVRPGWFEGFDIRDRIKWAQRESSRTNMAAGLDGRGLEARWLSIPVAPYGGLYLSAHAVATGVSPNPDLVLYFDDYDFTLRLREAGVGLYLQAALRMTTLEDGRKAAGPSSFTGRAVSTPRREEWRVLYRVRNTAYVQRRIAGSAGVRARFAVNLLIRSAAYLAYGFALGRPAAGIRAVAAISAGLRGRLGPSYSLPGLAYDLED</sequence>
<evidence type="ECO:0008006" key="3">
    <source>
        <dbReference type="Google" id="ProtNLM"/>
    </source>
</evidence>
<evidence type="ECO:0000313" key="1">
    <source>
        <dbReference type="EMBL" id="QWC16775.1"/>
    </source>
</evidence>
<name>A0ABX8GLJ8_9CELL</name>
<dbReference type="EMBL" id="CP076023">
    <property type="protein sequence ID" value="QWC16775.1"/>
    <property type="molecule type" value="Genomic_DNA"/>
</dbReference>
<dbReference type="SUPFAM" id="SSF53448">
    <property type="entry name" value="Nucleotide-diphospho-sugar transferases"/>
    <property type="match status" value="1"/>
</dbReference>
<gene>
    <name evidence="1" type="ORF">KKR89_03775</name>
</gene>
<dbReference type="RefSeq" id="WP_208197931.1">
    <property type="nucleotide sequence ID" value="NZ_CP076023.1"/>
</dbReference>